<dbReference type="PANTHER" id="PTHR34220">
    <property type="entry name" value="SENSOR HISTIDINE KINASE YPDA"/>
    <property type="match status" value="1"/>
</dbReference>
<dbReference type="InterPro" id="IPR036890">
    <property type="entry name" value="HATPase_C_sf"/>
</dbReference>
<dbReference type="STRING" id="479435.Kfla_1732"/>
<reference evidence="4" key="1">
    <citation type="submission" date="2009-09" db="EMBL/GenBank/DDBJ databases">
        <title>The complete genome of Kribbella flavida DSM 17836.</title>
        <authorList>
            <consortium name="US DOE Joint Genome Institute (JGI-PGF)"/>
            <person name="Lucas S."/>
            <person name="Copeland A."/>
            <person name="Lapidus A."/>
            <person name="Glavina del Rio T."/>
            <person name="Dalin E."/>
            <person name="Tice H."/>
            <person name="Bruce D."/>
            <person name="Goodwin L."/>
            <person name="Pitluck S."/>
            <person name="Kyrpides N."/>
            <person name="Mavromatis K."/>
            <person name="Ivanova N."/>
            <person name="Saunders E."/>
            <person name="Brettin T."/>
            <person name="Detter J.C."/>
            <person name="Han C."/>
            <person name="Larimer F."/>
            <person name="Land M."/>
            <person name="Hauser L."/>
            <person name="Markowitz V."/>
            <person name="Cheng J.-F."/>
            <person name="Hugenholtz P."/>
            <person name="Woyke T."/>
            <person name="Wu D."/>
            <person name="Pukall R."/>
            <person name="Klenk H.-P."/>
            <person name="Eisen J.A."/>
        </authorList>
    </citation>
    <scope>NUCLEOTIDE SEQUENCE [LARGE SCALE GENOMIC DNA]</scope>
    <source>
        <strain evidence="4">DSM 17836 / JCM 10339 / NBRC 14399</strain>
    </source>
</reference>
<dbReference type="SUPFAM" id="SSF55874">
    <property type="entry name" value="ATPase domain of HSP90 chaperone/DNA topoisomerase II/histidine kinase"/>
    <property type="match status" value="1"/>
</dbReference>
<dbReference type="PANTHER" id="PTHR34220:SF7">
    <property type="entry name" value="SENSOR HISTIDINE KINASE YPDA"/>
    <property type="match status" value="1"/>
</dbReference>
<organism evidence="3 4">
    <name type="scientific">Kribbella flavida (strain DSM 17836 / JCM 10339 / NBRC 14399)</name>
    <dbReference type="NCBI Taxonomy" id="479435"/>
    <lineage>
        <taxon>Bacteria</taxon>
        <taxon>Bacillati</taxon>
        <taxon>Actinomycetota</taxon>
        <taxon>Actinomycetes</taxon>
        <taxon>Propionibacteriales</taxon>
        <taxon>Kribbellaceae</taxon>
        <taxon>Kribbella</taxon>
    </lineage>
</organism>
<dbReference type="GO" id="GO:0016020">
    <property type="term" value="C:membrane"/>
    <property type="evidence" value="ECO:0007669"/>
    <property type="project" value="InterPro"/>
</dbReference>
<accession>D2PNH5</accession>
<evidence type="ECO:0000256" key="1">
    <source>
        <dbReference type="SAM" id="Phobius"/>
    </source>
</evidence>
<dbReference type="KEGG" id="kfl:Kfla_1732"/>
<feature type="domain" description="Histidine kinase/HSP90-like ATPase" evidence="2">
    <location>
        <begin position="257"/>
        <end position="369"/>
    </location>
</feature>
<keyword evidence="1" id="KW-1133">Transmembrane helix</keyword>
<dbReference type="SMART" id="SM00387">
    <property type="entry name" value="HATPase_c"/>
    <property type="match status" value="1"/>
</dbReference>
<keyword evidence="1" id="KW-0472">Membrane</keyword>
<feature type="transmembrane region" description="Helical" evidence="1">
    <location>
        <begin position="127"/>
        <end position="150"/>
    </location>
</feature>
<dbReference type="Proteomes" id="UP000007967">
    <property type="component" value="Chromosome"/>
</dbReference>
<dbReference type="OrthoDB" id="2514702at2"/>
<proteinExistence type="predicted"/>
<dbReference type="Gene3D" id="3.30.565.10">
    <property type="entry name" value="Histidine kinase-like ATPase, C-terminal domain"/>
    <property type="match status" value="1"/>
</dbReference>
<keyword evidence="4" id="KW-1185">Reference proteome</keyword>
<dbReference type="InterPro" id="IPR003594">
    <property type="entry name" value="HATPase_dom"/>
</dbReference>
<dbReference type="Pfam" id="PF06580">
    <property type="entry name" value="His_kinase"/>
    <property type="match status" value="1"/>
</dbReference>
<feature type="transmembrane region" description="Helical" evidence="1">
    <location>
        <begin position="89"/>
        <end position="115"/>
    </location>
</feature>
<dbReference type="RefSeq" id="WP_012919383.1">
    <property type="nucleotide sequence ID" value="NC_013729.1"/>
</dbReference>
<dbReference type="GO" id="GO:0000155">
    <property type="term" value="F:phosphorelay sensor kinase activity"/>
    <property type="evidence" value="ECO:0007669"/>
    <property type="project" value="InterPro"/>
</dbReference>
<keyword evidence="1" id="KW-0812">Transmembrane</keyword>
<evidence type="ECO:0000313" key="4">
    <source>
        <dbReference type="Proteomes" id="UP000007967"/>
    </source>
</evidence>
<protein>
    <submittedName>
        <fullName evidence="3">Signal transduction histidine kinase, LytS</fullName>
    </submittedName>
</protein>
<dbReference type="AlphaFoldDB" id="D2PNH5"/>
<evidence type="ECO:0000259" key="2">
    <source>
        <dbReference type="SMART" id="SM00387"/>
    </source>
</evidence>
<dbReference type="eggNOG" id="COG2972">
    <property type="taxonomic scope" value="Bacteria"/>
</dbReference>
<dbReference type="Pfam" id="PF02518">
    <property type="entry name" value="HATPase_c"/>
    <property type="match status" value="1"/>
</dbReference>
<keyword evidence="3" id="KW-0418">Kinase</keyword>
<evidence type="ECO:0000313" key="3">
    <source>
        <dbReference type="EMBL" id="ADB30827.1"/>
    </source>
</evidence>
<dbReference type="InterPro" id="IPR010559">
    <property type="entry name" value="Sig_transdc_His_kin_internal"/>
</dbReference>
<gene>
    <name evidence="3" type="ordered locus">Kfla_1732</name>
</gene>
<dbReference type="HOGENOM" id="CLU_020473_1_1_11"/>
<reference evidence="3 4" key="2">
    <citation type="journal article" date="2010" name="Stand. Genomic Sci.">
        <title>Complete genome sequence of Kribbella flavida type strain (IFO 14399).</title>
        <authorList>
            <person name="Pukall R."/>
            <person name="Lapidus A."/>
            <person name="Glavina Del Rio T."/>
            <person name="Copeland A."/>
            <person name="Tice H."/>
            <person name="Cheng J.-F."/>
            <person name="Lucas S."/>
            <person name="Chen F."/>
            <person name="Nolan M."/>
            <person name="LaButti K."/>
            <person name="Pati A."/>
            <person name="Ivanova N."/>
            <person name="Mavrommatis K."/>
            <person name="Mikhailova N."/>
            <person name="Pitluck S."/>
            <person name="Bruce D."/>
            <person name="Goodwin L."/>
            <person name="Land M."/>
            <person name="Hauser L."/>
            <person name="Chang Y.-J."/>
            <person name="Jeffries C.D."/>
            <person name="Chen A."/>
            <person name="Palaniappan K."/>
            <person name="Chain P."/>
            <person name="Rohde M."/>
            <person name="Goeker M."/>
            <person name="Bristow J."/>
            <person name="Eisen J.A."/>
            <person name="Markowitz V."/>
            <person name="Hugenholtz P."/>
            <person name="Kyrpides N.C."/>
            <person name="Klenk H.-P."/>
            <person name="Brettin T."/>
        </authorList>
    </citation>
    <scope>NUCLEOTIDE SEQUENCE [LARGE SCALE GENOMIC DNA]</scope>
    <source>
        <strain evidence="4">DSM 17836 / JCM 10339 / NBRC 14399</strain>
    </source>
</reference>
<feature type="transmembrane region" description="Helical" evidence="1">
    <location>
        <begin position="58"/>
        <end position="77"/>
    </location>
</feature>
<dbReference type="EMBL" id="CP001736">
    <property type="protein sequence ID" value="ADB30827.1"/>
    <property type="molecule type" value="Genomic_DNA"/>
</dbReference>
<keyword evidence="3" id="KW-0808">Transferase</keyword>
<dbReference type="InterPro" id="IPR050640">
    <property type="entry name" value="Bact_2-comp_sensor_kinase"/>
</dbReference>
<name>D2PNH5_KRIFD</name>
<sequence>MAMLAVDAPITRRRAAGWAVLATLAWSGDAIVTALQYRTMVSQEGQPMPGWAEVLPTNVASSLLWVPFTVMILWLAFRWPITGARRNLLVHLAGFAVVVVGRAVAVVLLNGLVGWYPVTVPRWPELLMASLVNNLILFVLVTGFAHAVFYQQAARDAQARFTAARLDALTSQLQPHFLFNALNTIAAHVHHRPDVAEAMIVDLSALLRSSISRDSSALVPLDDELAIGSAYLKIEEHRFEDRLRVEVAVDPAARDAGVPPFLLQPLLENAVQHGLAPRAGRSTLRIRAVRTGDEVVIEVADDGAGLGAGGPDAGPTTAGGRSAARAAEGIGLANVRARLTETFGPAATLTLTANEPSGTVATIRVPYRPAVPADAAVRP</sequence>